<accession>A0A1H0VMY6</accession>
<proteinExistence type="inferred from homology"/>
<dbReference type="Pfam" id="PF01558">
    <property type="entry name" value="POR"/>
    <property type="match status" value="1"/>
</dbReference>
<evidence type="ECO:0000259" key="3">
    <source>
        <dbReference type="Pfam" id="PF00171"/>
    </source>
</evidence>
<dbReference type="GO" id="GO:0005829">
    <property type="term" value="C:cytosol"/>
    <property type="evidence" value="ECO:0007669"/>
    <property type="project" value="TreeGrafter"/>
</dbReference>
<name>A0A1H0VMY6_9BACT</name>
<dbReference type="InterPro" id="IPR016161">
    <property type="entry name" value="Ald_DH/histidinol_DH"/>
</dbReference>
<feature type="domain" description="Aldehyde dehydrogenase" evidence="3">
    <location>
        <begin position="1"/>
        <end position="79"/>
    </location>
</feature>
<dbReference type="SUPFAM" id="SSF53720">
    <property type="entry name" value="ALDH-like"/>
    <property type="match status" value="1"/>
</dbReference>
<sequence length="159" mass="17137">MVTCKVASVIATGCIAFVKPARQVPFIVLAIAELSLRAGLPDGVFSVVIDSVSAIGDELTTYLIGRKVSFAGSTDIGRKASFIVCDNVDVDEVMSRVGRPIVYNICALGTLIVITQILDPKAVTDVLEQRIPKDFLDINMLAFDLGLVLGSQHQYCRFC</sequence>
<dbReference type="Gene3D" id="3.40.605.10">
    <property type="entry name" value="Aldehyde Dehydrogenase, Chain A, domain 1"/>
    <property type="match status" value="1"/>
</dbReference>
<gene>
    <name evidence="5" type="ORF">SAMN05660330_04144</name>
</gene>
<dbReference type="InterPro" id="IPR019752">
    <property type="entry name" value="Pyrv/ketoisovalerate_OxRed_cat"/>
</dbReference>
<dbReference type="PANTHER" id="PTHR43353:SF5">
    <property type="entry name" value="SUCCINATE-SEMIALDEHYDE DEHYDROGENASE, MITOCHONDRIAL"/>
    <property type="match status" value="1"/>
</dbReference>
<evidence type="ECO:0000259" key="4">
    <source>
        <dbReference type="Pfam" id="PF01558"/>
    </source>
</evidence>
<keyword evidence="6" id="KW-1185">Reference proteome</keyword>
<dbReference type="GO" id="GO:0004777">
    <property type="term" value="F:succinate-semialdehyde dehydrogenase (NAD+) activity"/>
    <property type="evidence" value="ECO:0007669"/>
    <property type="project" value="TreeGrafter"/>
</dbReference>
<protein>
    <submittedName>
        <fullName evidence="5">Aldehyde dehydrogenase family protein</fullName>
    </submittedName>
</protein>
<dbReference type="PANTHER" id="PTHR43353">
    <property type="entry name" value="SUCCINATE-SEMIALDEHYDE DEHYDROGENASE, MITOCHONDRIAL"/>
    <property type="match status" value="1"/>
</dbReference>
<dbReference type="InterPro" id="IPR015590">
    <property type="entry name" value="Aldehyde_DH_dom"/>
</dbReference>
<dbReference type="Pfam" id="PF00171">
    <property type="entry name" value="Aldedh"/>
    <property type="match status" value="1"/>
</dbReference>
<dbReference type="Proteomes" id="UP000199073">
    <property type="component" value="Unassembled WGS sequence"/>
</dbReference>
<organism evidence="5 6">
    <name type="scientific">Desulforhopalus singaporensis</name>
    <dbReference type="NCBI Taxonomy" id="91360"/>
    <lineage>
        <taxon>Bacteria</taxon>
        <taxon>Pseudomonadati</taxon>
        <taxon>Thermodesulfobacteriota</taxon>
        <taxon>Desulfobulbia</taxon>
        <taxon>Desulfobulbales</taxon>
        <taxon>Desulfocapsaceae</taxon>
        <taxon>Desulforhopalus</taxon>
    </lineage>
</organism>
<dbReference type="AlphaFoldDB" id="A0A1H0VMY6"/>
<dbReference type="InterPro" id="IPR050740">
    <property type="entry name" value="Aldehyde_DH_Superfamily"/>
</dbReference>
<dbReference type="EMBL" id="FNJI01000055">
    <property type="protein sequence ID" value="SDP79568.1"/>
    <property type="molecule type" value="Genomic_DNA"/>
</dbReference>
<keyword evidence="2" id="KW-0560">Oxidoreductase</keyword>
<comment type="similarity">
    <text evidence="1">Belongs to the aldehyde dehydrogenase family.</text>
</comment>
<dbReference type="STRING" id="91360.SAMN05660330_04144"/>
<evidence type="ECO:0000313" key="5">
    <source>
        <dbReference type="EMBL" id="SDP79568.1"/>
    </source>
</evidence>
<evidence type="ECO:0000256" key="1">
    <source>
        <dbReference type="ARBA" id="ARBA00009986"/>
    </source>
</evidence>
<dbReference type="InterPro" id="IPR016162">
    <property type="entry name" value="Ald_DH_N"/>
</dbReference>
<evidence type="ECO:0000256" key="2">
    <source>
        <dbReference type="ARBA" id="ARBA00023002"/>
    </source>
</evidence>
<feature type="domain" description="Pyruvate/ketoisovalerate oxidoreductase catalytic" evidence="4">
    <location>
        <begin position="87"/>
        <end position="146"/>
    </location>
</feature>
<dbReference type="GO" id="GO:0009450">
    <property type="term" value="P:gamma-aminobutyric acid catabolic process"/>
    <property type="evidence" value="ECO:0007669"/>
    <property type="project" value="TreeGrafter"/>
</dbReference>
<reference evidence="5 6" key="1">
    <citation type="submission" date="2016-10" db="EMBL/GenBank/DDBJ databases">
        <authorList>
            <person name="de Groot N.N."/>
        </authorList>
    </citation>
    <scope>NUCLEOTIDE SEQUENCE [LARGE SCALE GENOMIC DNA]</scope>
    <source>
        <strain evidence="5 6">DSM 12130</strain>
    </source>
</reference>
<evidence type="ECO:0000313" key="6">
    <source>
        <dbReference type="Proteomes" id="UP000199073"/>
    </source>
</evidence>